<dbReference type="EnsemblPlants" id="OB07G11530.1">
    <property type="protein sequence ID" value="OB07G11530.1"/>
    <property type="gene ID" value="OB07G11530"/>
</dbReference>
<dbReference type="CDD" id="cd05381">
    <property type="entry name" value="CAP_PR-1"/>
    <property type="match status" value="1"/>
</dbReference>
<dbReference type="PANTHER" id="PTHR10334">
    <property type="entry name" value="CYSTEINE-RICH SECRETORY PROTEIN-RELATED"/>
    <property type="match status" value="1"/>
</dbReference>
<evidence type="ECO:0000313" key="4">
    <source>
        <dbReference type="Proteomes" id="UP000006038"/>
    </source>
</evidence>
<proteinExistence type="predicted"/>
<dbReference type="Pfam" id="PF00188">
    <property type="entry name" value="CAP"/>
    <property type="match status" value="1"/>
</dbReference>
<keyword evidence="4" id="KW-1185">Reference proteome</keyword>
<feature type="chain" id="PRO_5003773884" description="SCP domain-containing protein" evidence="1">
    <location>
        <begin position="29"/>
        <end position="177"/>
    </location>
</feature>
<dbReference type="HOGENOM" id="CLU_035730_8_1_1"/>
<dbReference type="Gene3D" id="3.40.33.10">
    <property type="entry name" value="CAP"/>
    <property type="match status" value="1"/>
</dbReference>
<dbReference type="InterPro" id="IPR014044">
    <property type="entry name" value="CAP_dom"/>
</dbReference>
<dbReference type="SMART" id="SM00198">
    <property type="entry name" value="SCP"/>
    <property type="match status" value="1"/>
</dbReference>
<organism evidence="3">
    <name type="scientific">Oryza brachyantha</name>
    <name type="common">malo sina</name>
    <dbReference type="NCBI Taxonomy" id="4533"/>
    <lineage>
        <taxon>Eukaryota</taxon>
        <taxon>Viridiplantae</taxon>
        <taxon>Streptophyta</taxon>
        <taxon>Embryophyta</taxon>
        <taxon>Tracheophyta</taxon>
        <taxon>Spermatophyta</taxon>
        <taxon>Magnoliopsida</taxon>
        <taxon>Liliopsida</taxon>
        <taxon>Poales</taxon>
        <taxon>Poaceae</taxon>
        <taxon>BOP clade</taxon>
        <taxon>Oryzoideae</taxon>
        <taxon>Oryzeae</taxon>
        <taxon>Oryzinae</taxon>
        <taxon>Oryza</taxon>
    </lineage>
</organism>
<dbReference type="OMA" id="MTLAWRE"/>
<evidence type="ECO:0000256" key="1">
    <source>
        <dbReference type="SAM" id="SignalP"/>
    </source>
</evidence>
<reference evidence="3" key="2">
    <citation type="submission" date="2013-04" db="UniProtKB">
        <authorList>
            <consortium name="EnsemblPlants"/>
        </authorList>
    </citation>
    <scope>IDENTIFICATION</scope>
</reference>
<dbReference type="PROSITE" id="PS01010">
    <property type="entry name" value="CRISP_2"/>
    <property type="match status" value="1"/>
</dbReference>
<reference evidence="3" key="1">
    <citation type="journal article" date="2013" name="Nat. Commun.">
        <title>Whole-genome sequencing of Oryza brachyantha reveals mechanisms underlying Oryza genome evolution.</title>
        <authorList>
            <person name="Chen J."/>
            <person name="Huang Q."/>
            <person name="Gao D."/>
            <person name="Wang J."/>
            <person name="Lang Y."/>
            <person name="Liu T."/>
            <person name="Li B."/>
            <person name="Bai Z."/>
            <person name="Luis Goicoechea J."/>
            <person name="Liang C."/>
            <person name="Chen C."/>
            <person name="Zhang W."/>
            <person name="Sun S."/>
            <person name="Liao Y."/>
            <person name="Zhang X."/>
            <person name="Yang L."/>
            <person name="Song C."/>
            <person name="Wang M."/>
            <person name="Shi J."/>
            <person name="Liu G."/>
            <person name="Liu J."/>
            <person name="Zhou H."/>
            <person name="Zhou W."/>
            <person name="Yu Q."/>
            <person name="An N."/>
            <person name="Chen Y."/>
            <person name="Cai Q."/>
            <person name="Wang B."/>
            <person name="Liu B."/>
            <person name="Min J."/>
            <person name="Huang Y."/>
            <person name="Wu H."/>
            <person name="Li Z."/>
            <person name="Zhang Y."/>
            <person name="Yin Y."/>
            <person name="Song W."/>
            <person name="Jiang J."/>
            <person name="Jackson S.A."/>
            <person name="Wing R.A."/>
            <person name="Wang J."/>
            <person name="Chen M."/>
        </authorList>
    </citation>
    <scope>NUCLEOTIDE SEQUENCE [LARGE SCALE GENOMIC DNA]</scope>
    <source>
        <strain evidence="3">cv. IRGC 101232</strain>
    </source>
</reference>
<dbReference type="GeneID" id="102701282"/>
<accession>J3MIC1</accession>
<dbReference type="FunFam" id="3.40.33.10:FF:000004">
    <property type="entry name" value="CAP, cysteine-rich secretory protein, antigen 5"/>
    <property type="match status" value="1"/>
</dbReference>
<dbReference type="AlphaFoldDB" id="J3MIC1"/>
<evidence type="ECO:0000313" key="3">
    <source>
        <dbReference type="EnsemblPlants" id="OB07G11530.1"/>
    </source>
</evidence>
<dbReference type="OrthoDB" id="745551at2759"/>
<keyword evidence="1" id="KW-0732">Signal</keyword>
<gene>
    <name evidence="3" type="primary">LOC102701282</name>
</gene>
<dbReference type="InterPro" id="IPR035940">
    <property type="entry name" value="CAP_sf"/>
</dbReference>
<dbReference type="eggNOG" id="KOG3017">
    <property type="taxonomic scope" value="Eukaryota"/>
</dbReference>
<evidence type="ECO:0000259" key="2">
    <source>
        <dbReference type="SMART" id="SM00198"/>
    </source>
</evidence>
<dbReference type="SUPFAM" id="SSF55797">
    <property type="entry name" value="PR-1-like"/>
    <property type="match status" value="1"/>
</dbReference>
<feature type="signal peptide" evidence="1">
    <location>
        <begin position="1"/>
        <end position="28"/>
    </location>
</feature>
<name>J3MIC1_ORYBR</name>
<protein>
    <recommendedName>
        <fullName evidence="2">SCP domain-containing protein</fullName>
    </recommendedName>
</protein>
<sequence>MEASNKAAGFAMVMAMAVSAMMVTTSMAQNSAKDFVDLHNAARAAVGVGPVTWDAKVAEYAAGYARQRAGDCKMVHSGGKNGAYGENLWWGSAGRAWTAADAVTKSDFAWVKEKQWYHHAGNRCSAPAGKTCYHYTQVVWRRSTAIGCARVVCNGNLGVFIICNYSPAGNIRGQSPY</sequence>
<dbReference type="PRINTS" id="PR00837">
    <property type="entry name" value="V5TPXLIKE"/>
</dbReference>
<dbReference type="InterPro" id="IPR018244">
    <property type="entry name" value="Allrgn_V5/Tpx1_CS"/>
</dbReference>
<feature type="domain" description="SCP" evidence="2">
    <location>
        <begin position="30"/>
        <end position="173"/>
    </location>
</feature>
<dbReference type="Gramene" id="OB07G11530.1">
    <property type="protein sequence ID" value="OB07G11530.1"/>
    <property type="gene ID" value="OB07G11530"/>
</dbReference>
<dbReference type="Proteomes" id="UP000006038">
    <property type="component" value="Chromosome 7"/>
</dbReference>
<dbReference type="GO" id="GO:0005576">
    <property type="term" value="C:extracellular region"/>
    <property type="evidence" value="ECO:0007669"/>
    <property type="project" value="InterPro"/>
</dbReference>
<dbReference type="KEGG" id="obr:102701282"/>
<dbReference type="InterPro" id="IPR001283">
    <property type="entry name" value="CRISP-related"/>
</dbReference>
<dbReference type="RefSeq" id="XP_015694938.1">
    <property type="nucleotide sequence ID" value="XM_015839452.1"/>
</dbReference>